<dbReference type="GO" id="GO:0030170">
    <property type="term" value="F:pyridoxal phosphate binding"/>
    <property type="evidence" value="ECO:0007669"/>
    <property type="project" value="InterPro"/>
</dbReference>
<dbReference type="InterPro" id="IPR015422">
    <property type="entry name" value="PyrdxlP-dep_Trfase_small"/>
</dbReference>
<evidence type="ECO:0000256" key="2">
    <source>
        <dbReference type="ARBA" id="ARBA00022898"/>
    </source>
</evidence>
<dbReference type="PANTHER" id="PTHR42699:SF1">
    <property type="entry name" value="CYSTATHIONINE GAMMA-SYNTHASE-RELATED"/>
    <property type="match status" value="1"/>
</dbReference>
<dbReference type="Pfam" id="PF01053">
    <property type="entry name" value="Cys_Met_Meta_PP"/>
    <property type="match status" value="1"/>
</dbReference>
<dbReference type="EMBL" id="VAUV01000006">
    <property type="protein sequence ID" value="TLD71145.1"/>
    <property type="molecule type" value="Genomic_DNA"/>
</dbReference>
<dbReference type="GO" id="GO:0003962">
    <property type="term" value="F:cystathionine gamma-synthase activity"/>
    <property type="evidence" value="ECO:0007669"/>
    <property type="project" value="TreeGrafter"/>
</dbReference>
<evidence type="ECO:0000313" key="5">
    <source>
        <dbReference type="Proteomes" id="UP000306196"/>
    </source>
</evidence>
<dbReference type="Proteomes" id="UP000306196">
    <property type="component" value="Unassembled WGS sequence"/>
</dbReference>
<dbReference type="InterPro" id="IPR015421">
    <property type="entry name" value="PyrdxlP-dep_Trfase_major"/>
</dbReference>
<gene>
    <name evidence="4" type="ORF">FEM03_09555</name>
</gene>
<dbReference type="PANTHER" id="PTHR42699">
    <property type="match status" value="1"/>
</dbReference>
<keyword evidence="4" id="KW-0808">Transferase</keyword>
<dbReference type="AlphaFoldDB" id="A0A5R8KGQ2"/>
<dbReference type="InterPro" id="IPR000277">
    <property type="entry name" value="Cys/Met-Metab_PyrdxlP-dep_enz"/>
</dbReference>
<keyword evidence="2 3" id="KW-0663">Pyridoxal phosphate</keyword>
<name>A0A5R8KGQ2_9BACT</name>
<dbReference type="Gene3D" id="3.40.640.10">
    <property type="entry name" value="Type I PLP-dependent aspartate aminotransferase-like (Major domain)"/>
    <property type="match status" value="1"/>
</dbReference>
<evidence type="ECO:0000313" key="4">
    <source>
        <dbReference type="EMBL" id="TLD71145.1"/>
    </source>
</evidence>
<sequence length="505" mass="55877">MRVLMRDLFVDPLCRAEDLGLPIPPTPYGVSVCLPLWEHVIGYEEKDPAVVSKFQSGYPRFFVPPLVQGLMDLVEKECAGSGEKVLVFPREVHAQRGSDYVRKHAGVQARVLEWGPEKLGVLVFPKEVYDVARRFWRFCGELVSARQAEAAAGIGGSGSAVTFEEGEAAQRTIKERLAGITGQRPEDVFLFPSGMAANYAVHRMLTALLPGRKTVQLDFPYVDVLKLQEQFGSGAHFLPFNDEDDFERLREIVKGEPLAGIFAEVPSNPLMKCVDLRKVVEMLFVEEKDVPLIVDDTVATCVNIDAFLLADVVTTSLTKAFSGMGDVLAGCVIVNGDSPFHDDFTAFLQANADHSLWRGDAVALEVNSRDFVQRVKTMSRNSVALYEFLSEHPAVDKVYHSIADESGVYDHLQRADGGHGSLLSFVLKDRSKTPSVYDAMEFCKGPSLGTNYSLACPYTLLAHYDELEWAESCGVDRSLIRFSTGLEPEEVIIERMKRALELASA</sequence>
<accession>A0A5R8KGQ2</accession>
<evidence type="ECO:0000256" key="1">
    <source>
        <dbReference type="ARBA" id="ARBA00001933"/>
    </source>
</evidence>
<organism evidence="4 5">
    <name type="scientific">Phragmitibacter flavus</name>
    <dbReference type="NCBI Taxonomy" id="2576071"/>
    <lineage>
        <taxon>Bacteria</taxon>
        <taxon>Pseudomonadati</taxon>
        <taxon>Verrucomicrobiota</taxon>
        <taxon>Verrucomicrobiia</taxon>
        <taxon>Verrucomicrobiales</taxon>
        <taxon>Verrucomicrobiaceae</taxon>
        <taxon>Phragmitibacter</taxon>
    </lineage>
</organism>
<protein>
    <submittedName>
        <fullName evidence="4">PLP-dependent transferase</fullName>
    </submittedName>
</protein>
<dbReference type="Gene3D" id="3.90.1150.10">
    <property type="entry name" value="Aspartate Aminotransferase, domain 1"/>
    <property type="match status" value="1"/>
</dbReference>
<dbReference type="InterPro" id="IPR015424">
    <property type="entry name" value="PyrdxlP-dep_Trfase"/>
</dbReference>
<dbReference type="InterPro" id="IPR051750">
    <property type="entry name" value="Trans-sulfuration_enzymes"/>
</dbReference>
<reference evidence="4 5" key="1">
    <citation type="submission" date="2019-05" db="EMBL/GenBank/DDBJ databases">
        <title>Verrucobacter flavum gen. nov., sp. nov. a new member of the family Verrucomicrobiaceae.</title>
        <authorList>
            <person name="Szuroczki S."/>
            <person name="Abbaszade G."/>
            <person name="Szabo A."/>
            <person name="Felfoldi T."/>
            <person name="Schumann P."/>
            <person name="Boka K."/>
            <person name="Keki Z."/>
            <person name="Toumi M."/>
            <person name="Toth E."/>
        </authorList>
    </citation>
    <scope>NUCLEOTIDE SEQUENCE [LARGE SCALE GENOMIC DNA]</scope>
    <source>
        <strain evidence="4 5">MG-N-17</strain>
    </source>
</reference>
<comment type="similarity">
    <text evidence="3">Belongs to the trans-sulfuration enzymes family.</text>
</comment>
<evidence type="ECO:0000256" key="3">
    <source>
        <dbReference type="RuleBase" id="RU362118"/>
    </source>
</evidence>
<dbReference type="GO" id="GO:0019346">
    <property type="term" value="P:transsulfuration"/>
    <property type="evidence" value="ECO:0007669"/>
    <property type="project" value="InterPro"/>
</dbReference>
<proteinExistence type="inferred from homology"/>
<dbReference type="OrthoDB" id="262490at2"/>
<dbReference type="SUPFAM" id="SSF53383">
    <property type="entry name" value="PLP-dependent transferases"/>
    <property type="match status" value="1"/>
</dbReference>
<comment type="cofactor">
    <cofactor evidence="1 3">
        <name>pyridoxal 5'-phosphate</name>
        <dbReference type="ChEBI" id="CHEBI:597326"/>
    </cofactor>
</comment>
<comment type="caution">
    <text evidence="4">The sequence shown here is derived from an EMBL/GenBank/DDBJ whole genome shotgun (WGS) entry which is preliminary data.</text>
</comment>
<keyword evidence="5" id="KW-1185">Reference proteome</keyword>